<dbReference type="InterPro" id="IPR004629">
    <property type="entry name" value="WecG_TagA_CpsF"/>
</dbReference>
<evidence type="ECO:0000256" key="1">
    <source>
        <dbReference type="ARBA" id="ARBA00022676"/>
    </source>
</evidence>
<name>A0ABN3NKX3_9ACTN</name>
<accession>A0ABN3NKX3</accession>
<gene>
    <name evidence="3" type="ORF">GCM10010201_23670</name>
</gene>
<dbReference type="NCBIfam" id="TIGR00696">
    <property type="entry name" value="wecG_tagA_cpsF"/>
    <property type="match status" value="1"/>
</dbReference>
<reference evidence="3 4" key="1">
    <citation type="journal article" date="2019" name="Int. J. Syst. Evol. Microbiol.">
        <title>The Global Catalogue of Microorganisms (GCM) 10K type strain sequencing project: providing services to taxonomists for standard genome sequencing and annotation.</title>
        <authorList>
            <consortium name="The Broad Institute Genomics Platform"/>
            <consortium name="The Broad Institute Genome Sequencing Center for Infectious Disease"/>
            <person name="Wu L."/>
            <person name="Ma J."/>
        </authorList>
    </citation>
    <scope>NUCLEOTIDE SEQUENCE [LARGE SCALE GENOMIC DNA]</scope>
    <source>
        <strain evidence="3 4">JCM 3367</strain>
    </source>
</reference>
<organism evidence="3 4">
    <name type="scientific">Pilimelia columellifera subsp. columellifera</name>
    <dbReference type="NCBI Taxonomy" id="706583"/>
    <lineage>
        <taxon>Bacteria</taxon>
        <taxon>Bacillati</taxon>
        <taxon>Actinomycetota</taxon>
        <taxon>Actinomycetes</taxon>
        <taxon>Micromonosporales</taxon>
        <taxon>Micromonosporaceae</taxon>
        <taxon>Pilimelia</taxon>
    </lineage>
</organism>
<dbReference type="PANTHER" id="PTHR34136">
    <property type="match status" value="1"/>
</dbReference>
<keyword evidence="2" id="KW-0808">Transferase</keyword>
<dbReference type="RefSeq" id="WP_344172249.1">
    <property type="nucleotide sequence ID" value="NZ_BAAARY010000010.1"/>
</dbReference>
<dbReference type="EMBL" id="BAAARY010000010">
    <property type="protein sequence ID" value="GAA2524416.1"/>
    <property type="molecule type" value="Genomic_DNA"/>
</dbReference>
<comment type="caution">
    <text evidence="3">The sequence shown here is derived from an EMBL/GenBank/DDBJ whole genome shotgun (WGS) entry which is preliminary data.</text>
</comment>
<proteinExistence type="predicted"/>
<keyword evidence="4" id="KW-1185">Reference proteome</keyword>
<evidence type="ECO:0000313" key="3">
    <source>
        <dbReference type="EMBL" id="GAA2524416.1"/>
    </source>
</evidence>
<dbReference type="Proteomes" id="UP001499978">
    <property type="component" value="Unassembled WGS sequence"/>
</dbReference>
<keyword evidence="1" id="KW-0328">Glycosyltransferase</keyword>
<dbReference type="PANTHER" id="PTHR34136:SF1">
    <property type="entry name" value="UDP-N-ACETYL-D-MANNOSAMINURONIC ACID TRANSFERASE"/>
    <property type="match status" value="1"/>
</dbReference>
<sequence>MSEQVTSRQVSVGDVPLHRYTEDQVVAAVREALGRDEGGWIVTPNVDILRQARRHPAARQHLDDATVVVADGMPLVWASRIAGTPLPERVCGANLIWSLTAALATDGRSVYLLGGSPDADGPSGAVRAAERLRAAHPGLRIAGAHSPGYGFDQRPDELSATLDAVVGARPDLVLVGLGFPRQEAIIAMLRPRLPGTWFLGCGAAINFVAGDRSRAPRWMQRAGLEWAHRLTSEPGRLASRYLRHDLPYVCRLLIDAGRRRRQRPGHDDGAARRAT</sequence>
<evidence type="ECO:0000313" key="4">
    <source>
        <dbReference type="Proteomes" id="UP001499978"/>
    </source>
</evidence>
<protein>
    <submittedName>
        <fullName evidence="3">WecB/TagA/CpsF family glycosyltransferase</fullName>
    </submittedName>
</protein>
<evidence type="ECO:0000256" key="2">
    <source>
        <dbReference type="ARBA" id="ARBA00022679"/>
    </source>
</evidence>
<dbReference type="CDD" id="cd06533">
    <property type="entry name" value="Glyco_transf_WecG_TagA"/>
    <property type="match status" value="1"/>
</dbReference>
<dbReference type="Pfam" id="PF03808">
    <property type="entry name" value="Glyco_tran_WecG"/>
    <property type="match status" value="1"/>
</dbReference>